<proteinExistence type="predicted"/>
<comment type="caution">
    <text evidence="1">The sequence shown here is derived from an EMBL/GenBank/DDBJ whole genome shotgun (WGS) entry which is preliminary data.</text>
</comment>
<evidence type="ECO:0000313" key="1">
    <source>
        <dbReference type="EMBL" id="KAJ7372382.1"/>
    </source>
</evidence>
<name>A0A9W9YZN6_9CNID</name>
<dbReference type="GO" id="GO:0031146">
    <property type="term" value="P:SCF-dependent proteasomal ubiquitin-dependent protein catabolic process"/>
    <property type="evidence" value="ECO:0007669"/>
    <property type="project" value="InterPro"/>
</dbReference>
<reference evidence="1" key="1">
    <citation type="submission" date="2023-01" db="EMBL/GenBank/DDBJ databases">
        <title>Genome assembly of the deep-sea coral Lophelia pertusa.</title>
        <authorList>
            <person name="Herrera S."/>
            <person name="Cordes E."/>
        </authorList>
    </citation>
    <scope>NUCLEOTIDE SEQUENCE</scope>
    <source>
        <strain evidence="1">USNM1676648</strain>
        <tissue evidence="1">Polyp</tissue>
    </source>
</reference>
<dbReference type="PANTHER" id="PTHR14753">
    <property type="entry name" value="F-BOX ONLY PROTEIN 38"/>
    <property type="match status" value="1"/>
</dbReference>
<dbReference type="EMBL" id="MU826837">
    <property type="protein sequence ID" value="KAJ7372382.1"/>
    <property type="molecule type" value="Genomic_DNA"/>
</dbReference>
<sequence length="178" mass="19899">MNSLRLKGMFLIRKLVNLFLSSQVIKSVSLRKCGVIKLSVVDCPKLCSISCTSCKELSQVKFQNCLLNRANFSWCPALGMKGLLDELYNLPVNASRIISLRPTELFDPVQLEQQVFSSTLDYHFCVIHDQGNPVGIVTKVSIYSWVDTVTAINGELLDNFGFQPADLHIRKVLSFSLG</sequence>
<dbReference type="GO" id="GO:0070936">
    <property type="term" value="P:protein K48-linked ubiquitination"/>
    <property type="evidence" value="ECO:0007669"/>
    <property type="project" value="TreeGrafter"/>
</dbReference>
<dbReference type="PANTHER" id="PTHR14753:SF3">
    <property type="entry name" value="F-BOX ONLY PROTEIN 38"/>
    <property type="match status" value="1"/>
</dbReference>
<organism evidence="1 2">
    <name type="scientific">Desmophyllum pertusum</name>
    <dbReference type="NCBI Taxonomy" id="174260"/>
    <lineage>
        <taxon>Eukaryota</taxon>
        <taxon>Metazoa</taxon>
        <taxon>Cnidaria</taxon>
        <taxon>Anthozoa</taxon>
        <taxon>Hexacorallia</taxon>
        <taxon>Scleractinia</taxon>
        <taxon>Caryophylliina</taxon>
        <taxon>Caryophylliidae</taxon>
        <taxon>Desmophyllum</taxon>
    </lineage>
</organism>
<evidence type="ECO:0000313" key="2">
    <source>
        <dbReference type="Proteomes" id="UP001163046"/>
    </source>
</evidence>
<dbReference type="GO" id="GO:0005634">
    <property type="term" value="C:nucleus"/>
    <property type="evidence" value="ECO:0007669"/>
    <property type="project" value="TreeGrafter"/>
</dbReference>
<protein>
    <submittedName>
        <fullName evidence="1">F-box only protein 38</fullName>
    </submittedName>
</protein>
<gene>
    <name evidence="1" type="primary">FBXO38_2</name>
    <name evidence="1" type="ORF">OS493_019832</name>
</gene>
<dbReference type="InterPro" id="IPR042354">
    <property type="entry name" value="FBX38"/>
</dbReference>
<accession>A0A9W9YZN6</accession>
<dbReference type="AlphaFoldDB" id="A0A9W9YZN6"/>
<keyword evidence="2" id="KW-1185">Reference proteome</keyword>
<dbReference type="GO" id="GO:0005737">
    <property type="term" value="C:cytoplasm"/>
    <property type="evidence" value="ECO:0007669"/>
    <property type="project" value="TreeGrafter"/>
</dbReference>
<dbReference type="Proteomes" id="UP001163046">
    <property type="component" value="Unassembled WGS sequence"/>
</dbReference>